<dbReference type="Proteomes" id="UP001501094">
    <property type="component" value="Unassembled WGS sequence"/>
</dbReference>
<evidence type="ECO:0008006" key="3">
    <source>
        <dbReference type="Google" id="ProtNLM"/>
    </source>
</evidence>
<dbReference type="EMBL" id="BAAANL010000012">
    <property type="protein sequence ID" value="GAA1876174.1"/>
    <property type="molecule type" value="Genomic_DNA"/>
</dbReference>
<name>A0ABN2NPH3_9MICO</name>
<proteinExistence type="predicted"/>
<evidence type="ECO:0000313" key="1">
    <source>
        <dbReference type="EMBL" id="GAA1876174.1"/>
    </source>
</evidence>
<organism evidence="1 2">
    <name type="scientific">Myceligenerans crystallogenes</name>
    <dbReference type="NCBI Taxonomy" id="316335"/>
    <lineage>
        <taxon>Bacteria</taxon>
        <taxon>Bacillati</taxon>
        <taxon>Actinomycetota</taxon>
        <taxon>Actinomycetes</taxon>
        <taxon>Micrococcales</taxon>
        <taxon>Promicromonosporaceae</taxon>
        <taxon>Myceligenerans</taxon>
    </lineage>
</organism>
<sequence length="355" mass="39769">MSTAEWAESLRSKISQHSIVFFQLGNLFEEERSAVLELAGRRIRAREFATADPGTIAQDAHILVVDGLDELLGTRGESLGGIRERTMSVVESGTSVAIVSRSPKTAFPETVGSDVIYDAKQIFAIPGEVDPADLEDVDFVALSIRELGDRTIIALADALWESGLSPTKCLDHLDRVHQEALRGAGLVQVDQTKLRWMTGLDHKLLRRASAMVASETTSFTPALPDTFTNMWILERAVRNAIRKGLMTKMGEGWRENSLEEPLRSEVIGRAQRDSHPSARRARDLRDPLEWLSTTEMLDLRERRQLGELGLASHMWSRLRTEIVPIRNRVAHMRMISNADALTIEKWRKIVVQSLS</sequence>
<protein>
    <recommendedName>
        <fullName evidence="3">Swt1-like HEPN domain-containing protein</fullName>
    </recommendedName>
</protein>
<accession>A0ABN2NPH3</accession>
<evidence type="ECO:0000313" key="2">
    <source>
        <dbReference type="Proteomes" id="UP001501094"/>
    </source>
</evidence>
<comment type="caution">
    <text evidence="1">The sequence shown here is derived from an EMBL/GenBank/DDBJ whole genome shotgun (WGS) entry which is preliminary data.</text>
</comment>
<gene>
    <name evidence="1" type="ORF">GCM10009751_39880</name>
</gene>
<reference evidence="1 2" key="1">
    <citation type="journal article" date="2019" name="Int. J. Syst. Evol. Microbiol.">
        <title>The Global Catalogue of Microorganisms (GCM) 10K type strain sequencing project: providing services to taxonomists for standard genome sequencing and annotation.</title>
        <authorList>
            <consortium name="The Broad Institute Genomics Platform"/>
            <consortium name="The Broad Institute Genome Sequencing Center for Infectious Disease"/>
            <person name="Wu L."/>
            <person name="Ma J."/>
        </authorList>
    </citation>
    <scope>NUCLEOTIDE SEQUENCE [LARGE SCALE GENOMIC DNA]</scope>
    <source>
        <strain evidence="1 2">JCM 14326</strain>
    </source>
</reference>
<keyword evidence="2" id="KW-1185">Reference proteome</keyword>